<dbReference type="Pfam" id="PF02749">
    <property type="entry name" value="QRPTase_N"/>
    <property type="match status" value="1"/>
</dbReference>
<evidence type="ECO:0000256" key="5">
    <source>
        <dbReference type="PIRNR" id="PIRNR006250"/>
    </source>
</evidence>
<dbReference type="KEGG" id="dap:Dacet_2611"/>
<evidence type="ECO:0000259" key="6">
    <source>
        <dbReference type="Pfam" id="PF01729"/>
    </source>
</evidence>
<evidence type="ECO:0000256" key="3">
    <source>
        <dbReference type="ARBA" id="ARBA00022676"/>
    </source>
</evidence>
<dbReference type="Proteomes" id="UP000002012">
    <property type="component" value="Chromosome"/>
</dbReference>
<dbReference type="FunFam" id="3.20.20.70:FF:000030">
    <property type="entry name" value="Nicotinate-nucleotide pyrophosphorylase, carboxylating"/>
    <property type="match status" value="1"/>
</dbReference>
<dbReference type="PANTHER" id="PTHR32179">
    <property type="entry name" value="NICOTINATE-NUCLEOTIDE PYROPHOSPHORYLASE [CARBOXYLATING]"/>
    <property type="match status" value="1"/>
</dbReference>
<dbReference type="EMBL" id="CP001968">
    <property type="protein sequence ID" value="ADD69369.1"/>
    <property type="molecule type" value="Genomic_DNA"/>
</dbReference>
<dbReference type="InParanoid" id="D4H513"/>
<comment type="similarity">
    <text evidence="1 5">Belongs to the NadC/ModD family.</text>
</comment>
<dbReference type="PIRSF" id="PIRSF006250">
    <property type="entry name" value="NadC_ModD"/>
    <property type="match status" value="1"/>
</dbReference>
<dbReference type="InterPro" id="IPR013785">
    <property type="entry name" value="Aldolase_TIM"/>
</dbReference>
<reference evidence="8 9" key="1">
    <citation type="journal article" date="2010" name="Stand. Genomic Sci.">
        <title>Complete genome sequence of Denitrovibrio acetiphilus type strain (N2460).</title>
        <authorList>
            <person name="Kiss H."/>
            <person name="Lang E."/>
            <person name="Lapidus A."/>
            <person name="Copeland A."/>
            <person name="Nolan M."/>
            <person name="Glavina Del Rio T."/>
            <person name="Chen F."/>
            <person name="Lucas S."/>
            <person name="Tice H."/>
            <person name="Cheng J.F."/>
            <person name="Han C."/>
            <person name="Goodwin L."/>
            <person name="Pitluck S."/>
            <person name="Liolios K."/>
            <person name="Pati A."/>
            <person name="Ivanova N."/>
            <person name="Mavromatis K."/>
            <person name="Chen A."/>
            <person name="Palaniappan K."/>
            <person name="Land M."/>
            <person name="Hauser L."/>
            <person name="Chang Y.J."/>
            <person name="Jeffries C.D."/>
            <person name="Detter J.C."/>
            <person name="Brettin T."/>
            <person name="Spring S."/>
            <person name="Rohde M."/>
            <person name="Goker M."/>
            <person name="Woyke T."/>
            <person name="Bristow J."/>
            <person name="Eisen J.A."/>
            <person name="Markowitz V."/>
            <person name="Hugenholtz P."/>
            <person name="Kyrpides N.C."/>
            <person name="Klenk H.P."/>
        </authorList>
    </citation>
    <scope>NUCLEOTIDE SEQUENCE [LARGE SCALE GENOMIC DNA]</scope>
    <source>
        <strain evidence="9">DSM 12809 / NBRC 114555 / N2460</strain>
    </source>
</reference>
<evidence type="ECO:0000313" key="9">
    <source>
        <dbReference type="Proteomes" id="UP000002012"/>
    </source>
</evidence>
<dbReference type="InterPro" id="IPR002638">
    <property type="entry name" value="Quinolinate_PRibosylTrfase_C"/>
</dbReference>
<evidence type="ECO:0000256" key="1">
    <source>
        <dbReference type="ARBA" id="ARBA00009400"/>
    </source>
</evidence>
<dbReference type="STRING" id="522772.Dacet_2611"/>
<dbReference type="Gene3D" id="3.90.1170.20">
    <property type="entry name" value="Quinolinate phosphoribosyl transferase, N-terminal domain"/>
    <property type="match status" value="1"/>
</dbReference>
<keyword evidence="3 5" id="KW-0328">Glycosyltransferase</keyword>
<dbReference type="InterPro" id="IPR022412">
    <property type="entry name" value="Quinolinate_PRibosylTrfase_N"/>
</dbReference>
<accession>D4H513</accession>
<dbReference type="GO" id="GO:0009435">
    <property type="term" value="P:NAD+ biosynthetic process"/>
    <property type="evidence" value="ECO:0007669"/>
    <property type="project" value="InterPro"/>
</dbReference>
<gene>
    <name evidence="8" type="ordered locus">Dacet_2611</name>
</gene>
<dbReference type="PANTHER" id="PTHR32179:SF4">
    <property type="entry name" value="PYROPHOSPHORYLASE MODD-RELATED"/>
    <property type="match status" value="1"/>
</dbReference>
<dbReference type="Pfam" id="PF01729">
    <property type="entry name" value="QRPTase_C"/>
    <property type="match status" value="1"/>
</dbReference>
<name>D4H513_DENA2</name>
<feature type="domain" description="Quinolinate phosphoribosyl transferase N-terminal" evidence="7">
    <location>
        <begin position="20"/>
        <end position="102"/>
    </location>
</feature>
<dbReference type="eggNOG" id="COG0157">
    <property type="taxonomic scope" value="Bacteria"/>
</dbReference>
<evidence type="ECO:0000256" key="4">
    <source>
        <dbReference type="ARBA" id="ARBA00022679"/>
    </source>
</evidence>
<dbReference type="SUPFAM" id="SSF51690">
    <property type="entry name" value="Nicotinate/Quinolinate PRTase C-terminal domain-like"/>
    <property type="match status" value="1"/>
</dbReference>
<organism evidence="8 9">
    <name type="scientific">Denitrovibrio acetiphilus (strain DSM 12809 / NBRC 114555 / N2460)</name>
    <dbReference type="NCBI Taxonomy" id="522772"/>
    <lineage>
        <taxon>Bacteria</taxon>
        <taxon>Pseudomonadati</taxon>
        <taxon>Deferribacterota</taxon>
        <taxon>Deferribacteres</taxon>
        <taxon>Deferribacterales</taxon>
        <taxon>Geovibrionaceae</taxon>
        <taxon>Denitrovibrio</taxon>
    </lineage>
</organism>
<dbReference type="GO" id="GO:0004514">
    <property type="term" value="F:nicotinate-nucleotide diphosphorylase (carboxylating) activity"/>
    <property type="evidence" value="ECO:0007669"/>
    <property type="project" value="InterPro"/>
</dbReference>
<evidence type="ECO:0000313" key="8">
    <source>
        <dbReference type="EMBL" id="ADD69369.1"/>
    </source>
</evidence>
<protein>
    <recommendedName>
        <fullName evidence="2">Putative pyrophosphorylase ModD</fullName>
    </recommendedName>
</protein>
<dbReference type="SUPFAM" id="SSF54675">
    <property type="entry name" value="Nicotinate/Quinolinate PRTase N-terminal domain-like"/>
    <property type="match status" value="1"/>
</dbReference>
<proteinExistence type="inferred from homology"/>
<evidence type="ECO:0000256" key="2">
    <source>
        <dbReference type="ARBA" id="ARBA00019205"/>
    </source>
</evidence>
<dbReference type="InterPro" id="IPR006242">
    <property type="entry name" value="ModD"/>
</dbReference>
<dbReference type="GO" id="GO:0005737">
    <property type="term" value="C:cytoplasm"/>
    <property type="evidence" value="ECO:0007669"/>
    <property type="project" value="TreeGrafter"/>
</dbReference>
<dbReference type="HOGENOM" id="CLU_039622_2_1_0"/>
<dbReference type="CDD" id="cd01573">
    <property type="entry name" value="modD_like"/>
    <property type="match status" value="1"/>
</dbReference>
<dbReference type="RefSeq" id="WP_013011866.1">
    <property type="nucleotide sequence ID" value="NC_013943.1"/>
</dbReference>
<keyword evidence="4 5" id="KW-0808">Transferase</keyword>
<dbReference type="InterPro" id="IPR037128">
    <property type="entry name" value="Quinolinate_PRibosylTase_N_sf"/>
</dbReference>
<dbReference type="InterPro" id="IPR036068">
    <property type="entry name" value="Nicotinate_pribotase-like_C"/>
</dbReference>
<dbReference type="AlphaFoldDB" id="D4H513"/>
<dbReference type="InterPro" id="IPR027277">
    <property type="entry name" value="NadC/ModD"/>
</dbReference>
<dbReference type="PaxDb" id="522772-Dacet_2611"/>
<dbReference type="GO" id="GO:0034213">
    <property type="term" value="P:quinolinate catabolic process"/>
    <property type="evidence" value="ECO:0007669"/>
    <property type="project" value="TreeGrafter"/>
</dbReference>
<sequence>MLIHDFLIDRLISEDVPYGDLTTESMGISGIAGEMTFRARFDCILSGVDEAEKILRKLEAEVQVSAHNGASLKAGDHIMTARADAGTLHMGWKVAQNIMEHATGIATRTFTMVEKGRRINPYLVVACTRKSFPGAKTICLNAVQAGGGTPHRLGTSETFLLFGNHSSFFRNEDELFKALKNAAMSQPEKKLTVECETLEYAQKAAENGAGVIQFDKVKPDKLQQWIPLLRKKYPNITLEAAGGINIETVEEYAKTGIDVAVTSFVYTGKPMDIEVEIKPL</sequence>
<feature type="domain" description="Quinolinate phosphoribosyl transferase C-terminal" evidence="6">
    <location>
        <begin position="105"/>
        <end position="275"/>
    </location>
</feature>
<evidence type="ECO:0000259" key="7">
    <source>
        <dbReference type="Pfam" id="PF02749"/>
    </source>
</evidence>
<dbReference type="NCBIfam" id="TIGR01334">
    <property type="entry name" value="modD"/>
    <property type="match status" value="1"/>
</dbReference>
<keyword evidence="9" id="KW-1185">Reference proteome</keyword>
<dbReference type="Gene3D" id="3.20.20.70">
    <property type="entry name" value="Aldolase class I"/>
    <property type="match status" value="1"/>
</dbReference>